<comment type="similarity">
    <text evidence="2">Belongs to the nucleoside triphosphate pyrophosphohydrolase family.</text>
</comment>
<dbReference type="PANTHER" id="PTHR30522:SF0">
    <property type="entry name" value="NUCLEOSIDE TRIPHOSPHATE PYROPHOSPHOHYDROLASE"/>
    <property type="match status" value="1"/>
</dbReference>
<dbReference type="InterPro" id="IPR048011">
    <property type="entry name" value="NTP-PPase_MazG-like_C"/>
</dbReference>
<dbReference type="CDD" id="cd11529">
    <property type="entry name" value="NTP-PPase_MazG_Cterm"/>
    <property type="match status" value="1"/>
</dbReference>
<feature type="domain" description="NTP pyrophosphohydrolase MazG-like" evidence="6">
    <location>
        <begin position="179"/>
        <end position="239"/>
    </location>
</feature>
<evidence type="ECO:0000313" key="8">
    <source>
        <dbReference type="Proteomes" id="UP000332515"/>
    </source>
</evidence>
<dbReference type="GO" id="GO:0006950">
    <property type="term" value="P:response to stress"/>
    <property type="evidence" value="ECO:0007669"/>
    <property type="project" value="UniProtKB-ARBA"/>
</dbReference>
<evidence type="ECO:0000256" key="4">
    <source>
        <dbReference type="ARBA" id="ARBA00074799"/>
    </source>
</evidence>
<dbReference type="EC" id="3.6.1.8" evidence="3"/>
<dbReference type="GO" id="GO:0046061">
    <property type="term" value="P:dATP catabolic process"/>
    <property type="evidence" value="ECO:0007669"/>
    <property type="project" value="TreeGrafter"/>
</dbReference>
<dbReference type="GO" id="GO:0047693">
    <property type="term" value="F:ATP diphosphatase activity"/>
    <property type="evidence" value="ECO:0007669"/>
    <property type="project" value="UniProtKB-EC"/>
</dbReference>
<sequence>MIPGRQIGRLIEIMARLRDPQTGCPWDVEQDFASIAPYTVEEAHEVAEAIARGDMDDLKDELGDLLLQVVFHARMAEEAGLFEFGDVVEAITAKMIRRHPHVFGSSEARSPELAQVQWVAIKAEEKALRAARRAARGLPAEPNGGVLAGVPPSLPALSSAVKLQEKAATVGFDWNDPRLVLAKIREECDELEAELDRADRAAAAAELGDLLFAVANLARHLKTDPEAALRGTNQKFRDRFAFIEAALAAQGRHPKDAGLDEMEALWQRAKTERKADAVAEAPLGGSSARAAE</sequence>
<dbReference type="EMBL" id="VWNA01000001">
    <property type="protein sequence ID" value="MQT11218.1"/>
    <property type="molecule type" value="Genomic_DNA"/>
</dbReference>
<dbReference type="NCBIfam" id="NF007113">
    <property type="entry name" value="PRK09562.1"/>
    <property type="match status" value="1"/>
</dbReference>
<feature type="domain" description="NTP pyrophosphohydrolase MazG-like" evidence="6">
    <location>
        <begin position="30"/>
        <end position="103"/>
    </location>
</feature>
<dbReference type="GO" id="GO:0046081">
    <property type="term" value="P:dUTP catabolic process"/>
    <property type="evidence" value="ECO:0007669"/>
    <property type="project" value="TreeGrafter"/>
</dbReference>
<proteinExistence type="inferred from homology"/>
<dbReference type="RefSeq" id="WP_153477643.1">
    <property type="nucleotide sequence ID" value="NZ_VWNA01000001.1"/>
</dbReference>
<comment type="catalytic activity">
    <reaction evidence="1">
        <text>ATP + H2O = AMP + diphosphate + H(+)</text>
        <dbReference type="Rhea" id="RHEA:14245"/>
        <dbReference type="ChEBI" id="CHEBI:15377"/>
        <dbReference type="ChEBI" id="CHEBI:15378"/>
        <dbReference type="ChEBI" id="CHEBI:30616"/>
        <dbReference type="ChEBI" id="CHEBI:33019"/>
        <dbReference type="ChEBI" id="CHEBI:456215"/>
        <dbReference type="EC" id="3.6.1.8"/>
    </reaction>
</comment>
<organism evidence="7 8">
    <name type="scientific">Segnochrobactrum spirostomi</name>
    <dbReference type="NCBI Taxonomy" id="2608987"/>
    <lineage>
        <taxon>Bacteria</taxon>
        <taxon>Pseudomonadati</taxon>
        <taxon>Pseudomonadota</taxon>
        <taxon>Alphaproteobacteria</taxon>
        <taxon>Hyphomicrobiales</taxon>
        <taxon>Segnochrobactraceae</taxon>
        <taxon>Segnochrobactrum</taxon>
    </lineage>
</organism>
<evidence type="ECO:0000256" key="3">
    <source>
        <dbReference type="ARBA" id="ARBA00066372"/>
    </source>
</evidence>
<evidence type="ECO:0000313" key="7">
    <source>
        <dbReference type="EMBL" id="MQT11218.1"/>
    </source>
</evidence>
<accession>A0A6A7XY05</accession>
<dbReference type="FunFam" id="1.10.287.1080:FF:000001">
    <property type="entry name" value="Nucleoside triphosphate pyrophosphohydrolase"/>
    <property type="match status" value="1"/>
</dbReference>
<dbReference type="PANTHER" id="PTHR30522">
    <property type="entry name" value="NUCLEOSIDE TRIPHOSPHATE PYROPHOSPHOHYDROLASE"/>
    <property type="match status" value="1"/>
</dbReference>
<evidence type="ECO:0000256" key="5">
    <source>
        <dbReference type="SAM" id="Coils"/>
    </source>
</evidence>
<dbReference type="Pfam" id="PF03819">
    <property type="entry name" value="MazG"/>
    <property type="match status" value="2"/>
</dbReference>
<dbReference type="Gene3D" id="1.10.287.1080">
    <property type="entry name" value="MazG-like"/>
    <property type="match status" value="2"/>
</dbReference>
<dbReference type="GO" id="GO:0046047">
    <property type="term" value="P:TTP catabolic process"/>
    <property type="evidence" value="ECO:0007669"/>
    <property type="project" value="TreeGrafter"/>
</dbReference>
<comment type="caution">
    <text evidence="7">The sequence shown here is derived from an EMBL/GenBank/DDBJ whole genome shotgun (WGS) entry which is preliminary data.</text>
</comment>
<dbReference type="InterPro" id="IPR004518">
    <property type="entry name" value="MazG-like_dom"/>
</dbReference>
<dbReference type="SUPFAM" id="SSF101386">
    <property type="entry name" value="all-alpha NTP pyrophosphatases"/>
    <property type="match status" value="2"/>
</dbReference>
<evidence type="ECO:0000259" key="6">
    <source>
        <dbReference type="Pfam" id="PF03819"/>
    </source>
</evidence>
<keyword evidence="7" id="KW-0378">Hydrolase</keyword>
<dbReference type="GO" id="GO:0006203">
    <property type="term" value="P:dGTP catabolic process"/>
    <property type="evidence" value="ECO:0007669"/>
    <property type="project" value="TreeGrafter"/>
</dbReference>
<reference evidence="7 8" key="1">
    <citation type="submission" date="2019-09" db="EMBL/GenBank/DDBJ databases">
        <title>Segnochrobactrum spirostomi gen. nov., sp. nov., isolated from the ciliate Spirostomum cf. yagiui and description of a novel family, Segnochrobactraceae fam. nov. within the order Rhizobiales of the class Alphaproteobacteria.</title>
        <authorList>
            <person name="Akter S."/>
            <person name="Shazib S.U.A."/>
            <person name="Shin M.K."/>
        </authorList>
    </citation>
    <scope>NUCLEOTIDE SEQUENCE [LARGE SCALE GENOMIC DNA]</scope>
    <source>
        <strain evidence="7 8">Sp-1</strain>
    </source>
</reference>
<dbReference type="Proteomes" id="UP000332515">
    <property type="component" value="Unassembled WGS sequence"/>
</dbReference>
<name>A0A6A7XY05_9HYPH</name>
<feature type="coiled-coil region" evidence="5">
    <location>
        <begin position="181"/>
        <end position="208"/>
    </location>
</feature>
<dbReference type="GO" id="GO:0046076">
    <property type="term" value="P:dTTP catabolic process"/>
    <property type="evidence" value="ECO:0007669"/>
    <property type="project" value="TreeGrafter"/>
</dbReference>
<dbReference type="FunFam" id="1.10.287.1080:FF:000003">
    <property type="entry name" value="Nucleoside triphosphate pyrophosphohydrolase"/>
    <property type="match status" value="1"/>
</dbReference>
<gene>
    <name evidence="7" type="primary">mazG</name>
    <name evidence="7" type="ORF">F0357_00710</name>
</gene>
<dbReference type="NCBIfam" id="TIGR00444">
    <property type="entry name" value="mazG"/>
    <property type="match status" value="1"/>
</dbReference>
<dbReference type="CDD" id="cd11528">
    <property type="entry name" value="NTP-PPase_MazG_Nterm"/>
    <property type="match status" value="1"/>
</dbReference>
<dbReference type="AlphaFoldDB" id="A0A6A7XY05"/>
<dbReference type="InterPro" id="IPR048015">
    <property type="entry name" value="NTP-PPase_MazG-like_N"/>
</dbReference>
<evidence type="ECO:0000256" key="2">
    <source>
        <dbReference type="ARBA" id="ARBA00061115"/>
    </source>
</evidence>
<dbReference type="InterPro" id="IPR011551">
    <property type="entry name" value="NTP_PyrPHydrolase_MazG"/>
</dbReference>
<evidence type="ECO:0000256" key="1">
    <source>
        <dbReference type="ARBA" id="ARBA00052141"/>
    </source>
</evidence>
<dbReference type="GO" id="GO:0046052">
    <property type="term" value="P:UTP catabolic process"/>
    <property type="evidence" value="ECO:0007669"/>
    <property type="project" value="TreeGrafter"/>
</dbReference>
<keyword evidence="8" id="KW-1185">Reference proteome</keyword>
<keyword evidence="5" id="KW-0175">Coiled coil</keyword>
<protein>
    <recommendedName>
        <fullName evidence="4">Nucleoside triphosphate pyrophosphohydrolase</fullName>
        <ecNumber evidence="3">3.6.1.8</ecNumber>
    </recommendedName>
</protein>